<evidence type="ECO:0008006" key="3">
    <source>
        <dbReference type="Google" id="ProtNLM"/>
    </source>
</evidence>
<keyword evidence="2" id="KW-1185">Reference proteome</keyword>
<dbReference type="VEuPathDB" id="TrichDB:TRFO_14944"/>
<protein>
    <recommendedName>
        <fullName evidence="3">Saposin B-type domain-containing protein</fullName>
    </recommendedName>
</protein>
<dbReference type="Gene3D" id="1.10.225.10">
    <property type="entry name" value="Saposin-like"/>
    <property type="match status" value="1"/>
</dbReference>
<dbReference type="GeneID" id="94832810"/>
<proteinExistence type="predicted"/>
<reference evidence="1" key="1">
    <citation type="submission" date="2016-10" db="EMBL/GenBank/DDBJ databases">
        <authorList>
            <person name="Benchimol M."/>
            <person name="Almeida L.G."/>
            <person name="Vasconcelos A.T."/>
            <person name="Perreira-Neves A."/>
            <person name="Rosa I.A."/>
            <person name="Tasca T."/>
            <person name="Bogo M.R."/>
            <person name="de Souza W."/>
        </authorList>
    </citation>
    <scope>NUCLEOTIDE SEQUENCE [LARGE SCALE GENOMIC DNA]</scope>
    <source>
        <strain evidence="1">K</strain>
    </source>
</reference>
<organism evidence="1 2">
    <name type="scientific">Tritrichomonas foetus</name>
    <dbReference type="NCBI Taxonomy" id="1144522"/>
    <lineage>
        <taxon>Eukaryota</taxon>
        <taxon>Metamonada</taxon>
        <taxon>Parabasalia</taxon>
        <taxon>Tritrichomonadida</taxon>
        <taxon>Tritrichomonadidae</taxon>
        <taxon>Tritrichomonas</taxon>
    </lineage>
</organism>
<evidence type="ECO:0000313" key="1">
    <source>
        <dbReference type="EMBL" id="OHT14641.1"/>
    </source>
</evidence>
<name>A0A1J4KTL7_9EUKA</name>
<dbReference type="EMBL" id="MLAK01000335">
    <property type="protein sequence ID" value="OHT14641.1"/>
    <property type="molecule type" value="Genomic_DNA"/>
</dbReference>
<dbReference type="RefSeq" id="XP_068367777.1">
    <property type="nucleotide sequence ID" value="XM_068498106.1"/>
</dbReference>
<sequence length="98" mass="11140">MNLRNKQVLNAPVVKGEEDVDECKYCLDTTDIVVKYYGTETQEFILEQEAAYCDSLGGGDPTGVCYFFIAYLSELQYSYVEQGKTSIEICYDLMKVCE</sequence>
<dbReference type="InterPro" id="IPR011001">
    <property type="entry name" value="Saposin-like"/>
</dbReference>
<comment type="caution">
    <text evidence="1">The sequence shown here is derived from an EMBL/GenBank/DDBJ whole genome shotgun (WGS) entry which is preliminary data.</text>
</comment>
<accession>A0A1J4KTL7</accession>
<dbReference type="AlphaFoldDB" id="A0A1J4KTL7"/>
<dbReference type="SUPFAM" id="SSF47862">
    <property type="entry name" value="Saposin"/>
    <property type="match status" value="1"/>
</dbReference>
<evidence type="ECO:0000313" key="2">
    <source>
        <dbReference type="Proteomes" id="UP000179807"/>
    </source>
</evidence>
<dbReference type="Proteomes" id="UP000179807">
    <property type="component" value="Unassembled WGS sequence"/>
</dbReference>
<gene>
    <name evidence="1" type="ORF">TRFO_14944</name>
</gene>